<gene>
    <name evidence="3" type="ORF">NliqN6_1530</name>
</gene>
<feature type="region of interest" description="Disordered" evidence="1">
    <location>
        <begin position="1"/>
        <end position="26"/>
    </location>
</feature>
<keyword evidence="4" id="KW-1185">Reference proteome</keyword>
<organism evidence="3 4">
    <name type="scientific">Naganishia liquefaciens</name>
    <dbReference type="NCBI Taxonomy" id="104408"/>
    <lineage>
        <taxon>Eukaryota</taxon>
        <taxon>Fungi</taxon>
        <taxon>Dikarya</taxon>
        <taxon>Basidiomycota</taxon>
        <taxon>Agaricomycotina</taxon>
        <taxon>Tremellomycetes</taxon>
        <taxon>Filobasidiales</taxon>
        <taxon>Filobasidiaceae</taxon>
        <taxon>Naganishia</taxon>
    </lineage>
</organism>
<feature type="domain" description="Phospholipase/carboxylesterase/thioesterase" evidence="2">
    <location>
        <begin position="37"/>
        <end position="155"/>
    </location>
</feature>
<feature type="compositionally biased region" description="Pro residues" evidence="1">
    <location>
        <begin position="9"/>
        <end position="23"/>
    </location>
</feature>
<dbReference type="EMBL" id="BLZA01000010">
    <property type="protein sequence ID" value="GHJ85128.1"/>
    <property type="molecule type" value="Genomic_DNA"/>
</dbReference>
<dbReference type="GO" id="GO:0016787">
    <property type="term" value="F:hydrolase activity"/>
    <property type="evidence" value="ECO:0007669"/>
    <property type="project" value="InterPro"/>
</dbReference>
<dbReference type="Pfam" id="PF02230">
    <property type="entry name" value="Abhydrolase_2"/>
    <property type="match status" value="1"/>
</dbReference>
<evidence type="ECO:0000256" key="1">
    <source>
        <dbReference type="SAM" id="MobiDB-lite"/>
    </source>
</evidence>
<reference evidence="3" key="1">
    <citation type="submission" date="2020-07" db="EMBL/GenBank/DDBJ databases">
        <title>Draft Genome Sequence of a Deep-Sea Yeast, Naganishia (Cryptococcus) liquefaciens strain N6.</title>
        <authorList>
            <person name="Han Y.W."/>
            <person name="Kajitani R."/>
            <person name="Morimoto H."/>
            <person name="Parhat M."/>
            <person name="Tsubouchi H."/>
            <person name="Bakenova O."/>
            <person name="Ogata M."/>
            <person name="Argunhan B."/>
            <person name="Aoki R."/>
            <person name="Kajiwara S."/>
            <person name="Itoh T."/>
            <person name="Iwasaki H."/>
        </authorList>
    </citation>
    <scope>NUCLEOTIDE SEQUENCE</scope>
    <source>
        <strain evidence="3">N6</strain>
    </source>
</reference>
<proteinExistence type="predicted"/>
<dbReference type="InterPro" id="IPR003140">
    <property type="entry name" value="PLipase/COase/thioEstase"/>
</dbReference>
<dbReference type="Gene3D" id="3.40.50.1820">
    <property type="entry name" value="alpha/beta hydrolase"/>
    <property type="match status" value="1"/>
</dbReference>
<protein>
    <recommendedName>
        <fullName evidence="2">Phospholipase/carboxylesterase/thioesterase domain-containing protein</fullName>
    </recommendedName>
</protein>
<evidence type="ECO:0000313" key="4">
    <source>
        <dbReference type="Proteomes" id="UP000620104"/>
    </source>
</evidence>
<evidence type="ECO:0000313" key="3">
    <source>
        <dbReference type="EMBL" id="GHJ85128.1"/>
    </source>
</evidence>
<sequence>MTTPLTLRPVPPATAPTHHPPPQESAIAPWKFGYSESKDGAQANLLVLLHGLGDTCAPFLQLGKQLSLPGTCVLSLQAPFPVPLMDAPSYTWQPLSPSDFLTDEPLTTSLEAITKHTIPLFRALLRYLTTSLRWPLERIHLFGWAQGGTVALELARDIGVRGLEDAQDQRHHRRPGSVTSICGALLSAPPLGAALSLSTPVFYLTRQPRDASSALLRRTFTGDATTVCVRAEKGGMDMPRGEEEWGQVMRFWSGVLARPGDAQWMRNAGGVEGDVYEVVR</sequence>
<dbReference type="InterPro" id="IPR029058">
    <property type="entry name" value="AB_hydrolase_fold"/>
</dbReference>
<evidence type="ECO:0000259" key="2">
    <source>
        <dbReference type="Pfam" id="PF02230"/>
    </source>
</evidence>
<dbReference type="SUPFAM" id="SSF53474">
    <property type="entry name" value="alpha/beta-Hydrolases"/>
    <property type="match status" value="1"/>
</dbReference>
<dbReference type="OrthoDB" id="437457at2759"/>
<accession>A0A8H3TQP4</accession>
<dbReference type="Proteomes" id="UP000620104">
    <property type="component" value="Unassembled WGS sequence"/>
</dbReference>
<comment type="caution">
    <text evidence="3">The sequence shown here is derived from an EMBL/GenBank/DDBJ whole genome shotgun (WGS) entry which is preliminary data.</text>
</comment>
<dbReference type="AlphaFoldDB" id="A0A8H3TQP4"/>
<name>A0A8H3TQP4_9TREE</name>